<feature type="compositionally biased region" description="Polar residues" evidence="3">
    <location>
        <begin position="47"/>
        <end position="57"/>
    </location>
</feature>
<dbReference type="PANTHER" id="PTHR23080">
    <property type="entry name" value="THAP DOMAIN PROTEIN"/>
    <property type="match status" value="1"/>
</dbReference>
<protein>
    <recommendedName>
        <fullName evidence="4">DDE Tnp4 domain-containing protein</fullName>
    </recommendedName>
</protein>
<accession>A0A8X6KQ25</accession>
<feature type="domain" description="DDE Tnp4" evidence="4">
    <location>
        <begin position="2"/>
        <end position="58"/>
    </location>
</feature>
<dbReference type="GO" id="GO:0046872">
    <property type="term" value="F:metal ion binding"/>
    <property type="evidence" value="ECO:0007669"/>
    <property type="project" value="UniProtKB-KW"/>
</dbReference>
<comment type="cofactor">
    <cofactor evidence="1">
        <name>a divalent metal cation</name>
        <dbReference type="ChEBI" id="CHEBI:60240"/>
    </cofactor>
</comment>
<dbReference type="InterPro" id="IPR027806">
    <property type="entry name" value="HARBI1_dom"/>
</dbReference>
<feature type="region of interest" description="Disordered" evidence="3">
    <location>
        <begin position="39"/>
        <end position="101"/>
    </location>
</feature>
<dbReference type="Proteomes" id="UP000887116">
    <property type="component" value="Unassembled WGS sequence"/>
</dbReference>
<dbReference type="EMBL" id="BMAO01022301">
    <property type="protein sequence ID" value="GFQ81004.1"/>
    <property type="molecule type" value="Genomic_DNA"/>
</dbReference>
<evidence type="ECO:0000256" key="2">
    <source>
        <dbReference type="ARBA" id="ARBA00022723"/>
    </source>
</evidence>
<gene>
    <name evidence="5" type="ORF">TNCT_240631</name>
</gene>
<comment type="caution">
    <text evidence="5">The sequence shown here is derived from an EMBL/GenBank/DDBJ whole genome shotgun (WGS) entry which is preliminary data.</text>
</comment>
<evidence type="ECO:0000256" key="3">
    <source>
        <dbReference type="SAM" id="MobiDB-lite"/>
    </source>
</evidence>
<keyword evidence="6" id="KW-1185">Reference proteome</keyword>
<organism evidence="5 6">
    <name type="scientific">Trichonephila clavata</name>
    <name type="common">Joro spider</name>
    <name type="synonym">Nephila clavata</name>
    <dbReference type="NCBI Taxonomy" id="2740835"/>
    <lineage>
        <taxon>Eukaryota</taxon>
        <taxon>Metazoa</taxon>
        <taxon>Ecdysozoa</taxon>
        <taxon>Arthropoda</taxon>
        <taxon>Chelicerata</taxon>
        <taxon>Arachnida</taxon>
        <taxon>Araneae</taxon>
        <taxon>Araneomorphae</taxon>
        <taxon>Entelegynae</taxon>
        <taxon>Araneoidea</taxon>
        <taxon>Nephilidae</taxon>
        <taxon>Trichonephila</taxon>
    </lineage>
</organism>
<sequence length="101" mass="11114">MIQLSGFLDQIQPGDVIFADRGFPVKDLVAERRASLVLPASTKGKKQLSSSEILSSRKNVKTPAKPIEVSDSEEGVSEYDNHTSDEVESESSDNDFDRDNN</sequence>
<dbReference type="AlphaFoldDB" id="A0A8X6KQ25"/>
<dbReference type="PANTHER" id="PTHR23080:SF141">
    <property type="entry name" value="TRANSPOSASE HELIX-TURN-HELIX DOMAIN-CONTAINING PROTEIN"/>
    <property type="match status" value="1"/>
</dbReference>
<evidence type="ECO:0000256" key="1">
    <source>
        <dbReference type="ARBA" id="ARBA00001968"/>
    </source>
</evidence>
<evidence type="ECO:0000313" key="6">
    <source>
        <dbReference type="Proteomes" id="UP000887116"/>
    </source>
</evidence>
<evidence type="ECO:0000259" key="4">
    <source>
        <dbReference type="Pfam" id="PF13359"/>
    </source>
</evidence>
<keyword evidence="2" id="KW-0479">Metal-binding</keyword>
<reference evidence="5" key="1">
    <citation type="submission" date="2020-07" db="EMBL/GenBank/DDBJ databases">
        <title>Multicomponent nature underlies the extraordinary mechanical properties of spider dragline silk.</title>
        <authorList>
            <person name="Kono N."/>
            <person name="Nakamura H."/>
            <person name="Mori M."/>
            <person name="Yoshida Y."/>
            <person name="Ohtoshi R."/>
            <person name="Malay A.D."/>
            <person name="Moran D.A.P."/>
            <person name="Tomita M."/>
            <person name="Numata K."/>
            <person name="Arakawa K."/>
        </authorList>
    </citation>
    <scope>NUCLEOTIDE SEQUENCE</scope>
</reference>
<name>A0A8X6KQ25_TRICU</name>
<evidence type="ECO:0000313" key="5">
    <source>
        <dbReference type="EMBL" id="GFQ81004.1"/>
    </source>
</evidence>
<dbReference type="Pfam" id="PF13359">
    <property type="entry name" value="DDE_Tnp_4"/>
    <property type="match status" value="1"/>
</dbReference>
<proteinExistence type="predicted"/>
<dbReference type="OrthoDB" id="6430815at2759"/>